<dbReference type="Pfam" id="PF00550">
    <property type="entry name" value="PP-binding"/>
    <property type="match status" value="1"/>
</dbReference>
<evidence type="ECO:0000256" key="2">
    <source>
        <dbReference type="ARBA" id="ARBA00022553"/>
    </source>
</evidence>
<organism evidence="4 5">
    <name type="scientific">Phialemonium atrogriseum</name>
    <dbReference type="NCBI Taxonomy" id="1093897"/>
    <lineage>
        <taxon>Eukaryota</taxon>
        <taxon>Fungi</taxon>
        <taxon>Dikarya</taxon>
        <taxon>Ascomycota</taxon>
        <taxon>Pezizomycotina</taxon>
        <taxon>Sordariomycetes</taxon>
        <taxon>Sordariomycetidae</taxon>
        <taxon>Cephalothecales</taxon>
        <taxon>Cephalothecaceae</taxon>
        <taxon>Phialemonium</taxon>
    </lineage>
</organism>
<keyword evidence="2" id="KW-0597">Phosphoprotein</keyword>
<feature type="domain" description="Carrier" evidence="3">
    <location>
        <begin position="414"/>
        <end position="501"/>
    </location>
</feature>
<reference evidence="4" key="1">
    <citation type="submission" date="2023-06" db="EMBL/GenBank/DDBJ databases">
        <title>Genome-scale phylogeny and comparative genomics of the fungal order Sordariales.</title>
        <authorList>
            <consortium name="Lawrence Berkeley National Laboratory"/>
            <person name="Hensen N."/>
            <person name="Bonometti L."/>
            <person name="Westerberg I."/>
            <person name="Brannstrom I.O."/>
            <person name="Guillou S."/>
            <person name="Cros-Aarteil S."/>
            <person name="Calhoun S."/>
            <person name="Haridas S."/>
            <person name="Kuo A."/>
            <person name="Mondo S."/>
            <person name="Pangilinan J."/>
            <person name="Riley R."/>
            <person name="Labutti K."/>
            <person name="Andreopoulos B."/>
            <person name="Lipzen A."/>
            <person name="Chen C."/>
            <person name="Yanf M."/>
            <person name="Daum C."/>
            <person name="Ng V."/>
            <person name="Clum A."/>
            <person name="Steindorff A."/>
            <person name="Ohm R."/>
            <person name="Martin F."/>
            <person name="Silar P."/>
            <person name="Natvig D."/>
            <person name="Lalanne C."/>
            <person name="Gautier V."/>
            <person name="Ament-Velasquez S.L."/>
            <person name="Kruys A."/>
            <person name="Hutchinson M.I."/>
            <person name="Powell A.J."/>
            <person name="Barry K."/>
            <person name="Miller A.N."/>
            <person name="Grigoriev I.V."/>
            <person name="Debuchy R."/>
            <person name="Gladieux P."/>
            <person name="Thoren M.H."/>
            <person name="Johannesson H."/>
        </authorList>
    </citation>
    <scope>NUCLEOTIDE SEQUENCE</scope>
    <source>
        <strain evidence="4">8032-3</strain>
    </source>
</reference>
<dbReference type="Gene3D" id="1.10.1200.10">
    <property type="entry name" value="ACP-like"/>
    <property type="match status" value="1"/>
</dbReference>
<gene>
    <name evidence="4" type="ORF">QBC33DRAFT_551358</name>
</gene>
<dbReference type="SMART" id="SM00823">
    <property type="entry name" value="PKS_PP"/>
    <property type="match status" value="1"/>
</dbReference>
<dbReference type="PROSITE" id="PS50075">
    <property type="entry name" value="CARRIER"/>
    <property type="match status" value="1"/>
</dbReference>
<dbReference type="SUPFAM" id="SSF56801">
    <property type="entry name" value="Acetyl-CoA synthetase-like"/>
    <property type="match status" value="1"/>
</dbReference>
<protein>
    <recommendedName>
        <fullName evidence="3">Carrier domain-containing protein</fullName>
    </recommendedName>
</protein>
<keyword evidence="1" id="KW-0596">Phosphopantetheine</keyword>
<dbReference type="PROSITE" id="PS00012">
    <property type="entry name" value="PHOSPHOPANTETHEINE"/>
    <property type="match status" value="1"/>
</dbReference>
<dbReference type="RefSeq" id="XP_060278942.1">
    <property type="nucleotide sequence ID" value="XM_060429173.1"/>
</dbReference>
<dbReference type="Pfam" id="PF07993">
    <property type="entry name" value="NAD_binding_4"/>
    <property type="match status" value="1"/>
</dbReference>
<dbReference type="InterPro" id="IPR051414">
    <property type="entry name" value="Adenylate-forming_Reductase"/>
</dbReference>
<dbReference type="PANTHER" id="PTHR43439">
    <property type="entry name" value="PHENYLACETATE-COENZYME A LIGASE"/>
    <property type="match status" value="1"/>
</dbReference>
<dbReference type="InterPro" id="IPR006162">
    <property type="entry name" value="Ppantetheine_attach_site"/>
</dbReference>
<keyword evidence="5" id="KW-1185">Reference proteome</keyword>
<dbReference type="InterPro" id="IPR020845">
    <property type="entry name" value="AMP-binding_CS"/>
</dbReference>
<dbReference type="InterPro" id="IPR042099">
    <property type="entry name" value="ANL_N_sf"/>
</dbReference>
<dbReference type="InterPro" id="IPR013120">
    <property type="entry name" value="FAR_NAD-bd"/>
</dbReference>
<dbReference type="AlphaFoldDB" id="A0AAJ0BQQ5"/>
<dbReference type="EMBL" id="MU839034">
    <property type="protein sequence ID" value="KAK1762729.1"/>
    <property type="molecule type" value="Genomic_DNA"/>
</dbReference>
<dbReference type="GeneID" id="85312360"/>
<dbReference type="SUPFAM" id="SSF51735">
    <property type="entry name" value="NAD(P)-binding Rossmann-fold domains"/>
    <property type="match status" value="1"/>
</dbReference>
<dbReference type="SUPFAM" id="SSF47336">
    <property type="entry name" value="ACP-like"/>
    <property type="match status" value="1"/>
</dbReference>
<name>A0AAJ0BQQ5_9PEZI</name>
<dbReference type="InterPro" id="IPR000873">
    <property type="entry name" value="AMP-dep_synth/lig_dom"/>
</dbReference>
<dbReference type="GO" id="GO:0031177">
    <property type="term" value="F:phosphopantetheine binding"/>
    <property type="evidence" value="ECO:0007669"/>
    <property type="project" value="InterPro"/>
</dbReference>
<dbReference type="InterPro" id="IPR036291">
    <property type="entry name" value="NAD(P)-bd_dom_sf"/>
</dbReference>
<evidence type="ECO:0000313" key="5">
    <source>
        <dbReference type="Proteomes" id="UP001244011"/>
    </source>
</evidence>
<dbReference type="PROSITE" id="PS00455">
    <property type="entry name" value="AMP_BINDING"/>
    <property type="match status" value="1"/>
</dbReference>
<dbReference type="PANTHER" id="PTHR43439:SF2">
    <property type="entry name" value="ENZYME, PUTATIVE (JCVI)-RELATED"/>
    <property type="match status" value="1"/>
</dbReference>
<evidence type="ECO:0000256" key="1">
    <source>
        <dbReference type="ARBA" id="ARBA00022450"/>
    </source>
</evidence>
<dbReference type="Gene3D" id="3.40.50.720">
    <property type="entry name" value="NAD(P)-binding Rossmann-like Domain"/>
    <property type="match status" value="1"/>
</dbReference>
<evidence type="ECO:0000313" key="4">
    <source>
        <dbReference type="EMBL" id="KAK1762729.1"/>
    </source>
</evidence>
<dbReference type="InterPro" id="IPR009081">
    <property type="entry name" value="PP-bd_ACP"/>
</dbReference>
<dbReference type="InterPro" id="IPR036736">
    <property type="entry name" value="ACP-like_sf"/>
</dbReference>
<proteinExistence type="predicted"/>
<dbReference type="Pfam" id="PF23562">
    <property type="entry name" value="AMP-binding_C_3"/>
    <property type="match status" value="1"/>
</dbReference>
<dbReference type="Pfam" id="PF00501">
    <property type="entry name" value="AMP-binding"/>
    <property type="match status" value="1"/>
</dbReference>
<accession>A0AAJ0BQQ5</accession>
<evidence type="ECO:0000259" key="3">
    <source>
        <dbReference type="PROSITE" id="PS50075"/>
    </source>
</evidence>
<comment type="caution">
    <text evidence="4">The sequence shown here is derived from an EMBL/GenBank/DDBJ whole genome shotgun (WGS) entry which is preliminary data.</text>
</comment>
<dbReference type="Gene3D" id="3.40.50.12780">
    <property type="entry name" value="N-terminal domain of ligase-like"/>
    <property type="match status" value="1"/>
</dbReference>
<dbReference type="InterPro" id="IPR020806">
    <property type="entry name" value="PKS_PP-bd"/>
</dbReference>
<sequence length="912" mass="101177">MKAIMVSSLDQWFPAEEVPPFPYDRGSSFDEARWDPLVVLHTSGSTGIPKPIVCRQGMIAISDAYHDLPEWQGTRVWLQAWEEMSDLLFAPMPLFHAAALYMTIIATLYWDKLVALGIPEKPLSSDIVVECLTKLGPKAVLLPPVILEELSQSDEGTSVLSKLNMVAFGGGNLAQEAGDRLVENGVALENIISATEFTPFPIYHQPDRKLWPWFIINSDIFGCDWRKTGEDNVFEQVIIRKDKDPGLQGFFYTFPDAQEYSTKDLYRRHPTLPNHWFHQGRADDVIVFSNGEKLNPVTIESTIMGHPDVKGALVVGSNKFQPALLIEPQKMPGSEKEVNEFIDNIWPLVVQANKETVAHGQIGRKFIAISKPDKPFLRAGKGTVQRAGTVKLYKDEINDIYDKAGQAAVSEAVKLDLSSEGGLTNSVAGLFKANARDVSLDPDTDFFQAGIDSMKVINASRLLRASLEAAGFDVSAGDVATRVIYGNPTPRKLAGYLYSLVKRGSHGQEVEEDDAQHEIDAMKAQLDKYTRHLPIADTTEKLPPADDGQVIMLTGSTGALGSYLLDFMCSSAAVKRIVCLNRAEDGLGRQREVTESRGLKTDFAKVEFLHANLGQSCLGVGNEAYRRLHNEVDRIIHNQWPVNFNMPVESFEPHVRGVRHLVDFSAGARKQAPITFISSIGTVDRWKHPYPVPEKSIDDLTIISTGYGRSKLVGSLLLEEATKKSGVPSEIIRVGQIGGPESENGMWNKQEWLPTIIASSAYLGVLPEDLGPMQTVDWTPIEGIAKMVLEVSGITSRVPIEEVNGYFHGVNPSKISWTPLAQAVKEFYGGRIKRLVPFSEWVDTVEKSHAKTDDANKNPAVKLLDTYRGMSKGDQGHVNMDMTRTKKYSKTMREMKAVTPDLMKHWCSQWGF</sequence>
<dbReference type="Proteomes" id="UP001244011">
    <property type="component" value="Unassembled WGS sequence"/>
</dbReference>